<dbReference type="EMBL" id="MT844067">
    <property type="protein sequence ID" value="QOD40054.1"/>
    <property type="molecule type" value="Genomic_DNA"/>
</dbReference>
<keyword evidence="2" id="KW-0732">Signal</keyword>
<evidence type="ECO:0000256" key="2">
    <source>
        <dbReference type="ARBA" id="ARBA00022729"/>
    </source>
</evidence>
<evidence type="ECO:0000313" key="9">
    <source>
        <dbReference type="Proteomes" id="UP000829694"/>
    </source>
</evidence>
<accession>A0AAE7MLI0</accession>
<keyword evidence="6" id="KW-0812">Transmembrane</keyword>
<evidence type="ECO:0000259" key="7">
    <source>
        <dbReference type="PROSITE" id="PS51807"/>
    </source>
</evidence>
<keyword evidence="4" id="KW-1015">Disulfide bond</keyword>
<evidence type="ECO:0000313" key="8">
    <source>
        <dbReference type="EMBL" id="QOD40054.1"/>
    </source>
</evidence>
<evidence type="ECO:0000256" key="5">
    <source>
        <dbReference type="ARBA" id="ARBA00023180"/>
    </source>
</evidence>
<organism evidence="8 9">
    <name type="scientific">Matsumuraeses phaseoli granulovirus</name>
    <dbReference type="NCBI Taxonomy" id="2760664"/>
    <lineage>
        <taxon>Viruses</taxon>
        <taxon>Viruses incertae sedis</taxon>
        <taxon>Naldaviricetes</taxon>
        <taxon>Lefavirales</taxon>
        <taxon>Baculoviridae</taxon>
        <taxon>Betabaculovirus</taxon>
        <taxon>Betabaculovirus maphaseoli</taxon>
    </lineage>
</organism>
<dbReference type="GeneID" id="80539455"/>
<dbReference type="KEGG" id="vg:80539455"/>
<proteinExistence type="predicted"/>
<sequence length="726" mass="82591">MLSTSTVLLVIVLLSIVFIFYNQFIVTDFDNESFTARLNILKEYLRTSTDNIVPRTVGYVSHVDNQLYVVTHFDTNTLKDVKLELKNESSEMFNFSTQQFEFTNTNSDTQASINAVLGEPKKFIAHVDDGLVTMECSDGHFDGTQCVSDPVCDRANVNLPLTEDKLNKLMFNKFLAQNKPAINDTSIVHPTAYIRCDNELTPHIEECLNGETFQNTSCVYNPTITTNGQGLVTNANIHRINSNTQHTLNKYIKRTVKHYKGLNKPVDLHNQTYENQENEYEFTDEAEYKPQKIFFSPDPNILGFGNKLGFDDVNKNVNKNVNKIINANSKTNVYTNNVINKNANIDVNVLFDNNTPKKDDNYYISKKKSVTNNNICNDVIDNKSIDKTTAKHKYLIYNTHDLQSHDNLPIEHLNILDNYNKFSLKKPPHLMVPVNHRYPFDASPCVQHGPGHTFASNALANTQFFECLDGDNMFLHTCTNVVYENNKYKCEQEQDCLQFENGTGVTINTIHNNSITFATGKSVCDNGVITKIVECDTGDFVFDKKFNHPLEFTFEVALPTQIFDSEIDQCVDFNVDKITINNDNFVVKFLDYPQLSTSMVGRISKVNNKNKLFTSNQVSDFVTYSRDMDEICLDSKNCNVIECANISTGIVADLLDNTRYNVCKNGVLIEEVQLHQNEYVSNGEVKQLDGYTGECRFKANENYFDIPHRNINGYSCFYTVPTKADI</sequence>
<dbReference type="InterPro" id="IPR013682">
    <property type="entry name" value="BaculoV_Vp91_N"/>
</dbReference>
<dbReference type="GO" id="GO:0008061">
    <property type="term" value="F:chitin binding"/>
    <property type="evidence" value="ECO:0007669"/>
    <property type="project" value="UniProtKB-KW"/>
</dbReference>
<evidence type="ECO:0000256" key="4">
    <source>
        <dbReference type="ARBA" id="ARBA00023157"/>
    </source>
</evidence>
<keyword evidence="1" id="KW-0147">Chitin-binding</keyword>
<keyword evidence="5" id="KW-0325">Glycoprotein</keyword>
<evidence type="ECO:0000256" key="1">
    <source>
        <dbReference type="ARBA" id="ARBA00022669"/>
    </source>
</evidence>
<feature type="transmembrane region" description="Helical" evidence="6">
    <location>
        <begin position="7"/>
        <end position="26"/>
    </location>
</feature>
<evidence type="ECO:0000256" key="6">
    <source>
        <dbReference type="SAM" id="Phobius"/>
    </source>
</evidence>
<dbReference type="RefSeq" id="YP_010800809.1">
    <property type="nucleotide sequence ID" value="NC_076905.1"/>
</dbReference>
<keyword evidence="3" id="KW-0677">Repeat</keyword>
<name>A0AAE7MLI0_9BBAC</name>
<keyword evidence="9" id="KW-1185">Reference proteome</keyword>
<reference evidence="8" key="1">
    <citation type="journal article" date="2020" name="Viruses">
        <title>Genome Analysis of a Novel Clade b Betabaculovirus Isolated from the Legume Pest Matsumuraeses phaseoli (Lepidoptera: Tortricidae).</title>
        <authorList>
            <person name="Shu R."/>
            <person name="Meng Q."/>
            <person name="Miao L."/>
            <person name="Liang H."/>
            <person name="Chen J."/>
            <person name="Xu Y."/>
            <person name="Cheng L."/>
            <person name="Jin W."/>
            <person name="Qin Q."/>
            <person name="Zhang H."/>
        </authorList>
    </citation>
    <scope>NUCLEOTIDE SEQUENCE</scope>
    <source>
        <strain evidence="8">IOZ01</strain>
    </source>
</reference>
<dbReference type="Pfam" id="PF08475">
    <property type="entry name" value="Baculo_VP91_N"/>
    <property type="match status" value="1"/>
</dbReference>
<evidence type="ECO:0000256" key="3">
    <source>
        <dbReference type="ARBA" id="ARBA00022737"/>
    </source>
</evidence>
<protein>
    <submittedName>
        <fullName evidence="8">Vp91</fullName>
    </submittedName>
</protein>
<feature type="domain" description="Zinc finger C2HC baculovirus (BV)-type profile" evidence="7">
    <location>
        <begin position="146"/>
        <end position="196"/>
    </location>
</feature>
<dbReference type="PROSITE" id="PS51807">
    <property type="entry name" value="ZF_C2HC_BV"/>
    <property type="match status" value="1"/>
</dbReference>
<keyword evidence="6" id="KW-1133">Transmembrane helix</keyword>
<gene>
    <name evidence="8" type="primary">vp91</name>
    <name evidence="8" type="ORF">H4Q86_091</name>
</gene>
<keyword evidence="6" id="KW-0472">Membrane</keyword>
<dbReference type="Proteomes" id="UP000829694">
    <property type="component" value="Segment"/>
</dbReference>